<dbReference type="RefSeq" id="WP_110818035.1">
    <property type="nucleotide sequence ID" value="NZ_QJTX01000007.1"/>
</dbReference>
<evidence type="ECO:0000313" key="1">
    <source>
        <dbReference type="EMBL" id="RMO29052.1"/>
    </source>
</evidence>
<dbReference type="AlphaFoldDB" id="A0A3M6E9Y2"/>
<accession>A0A3M6E9Y2</accession>
<dbReference type="Proteomes" id="UP000276886">
    <property type="component" value="Unassembled WGS sequence"/>
</dbReference>
<reference evidence="1 2" key="1">
    <citation type="submission" date="2018-08" db="EMBL/GenBank/DDBJ databases">
        <title>Recombination of ecologically and evolutionarily significant loci maintains genetic cohesion in the Pseudomonas syringae species complex.</title>
        <authorList>
            <person name="Dillon M."/>
            <person name="Thakur S."/>
            <person name="Almeida R.N.D."/>
            <person name="Weir B.S."/>
            <person name="Guttman D.S."/>
        </authorList>
    </citation>
    <scope>NUCLEOTIDE SEQUENCE [LARGE SCALE GENOMIC DNA]</scope>
    <source>
        <strain evidence="1 2">ICMP 2788</strain>
    </source>
</reference>
<protein>
    <submittedName>
        <fullName evidence="1">Uncharacterized protein</fullName>
    </submittedName>
</protein>
<dbReference type="EMBL" id="RBPQ01000101">
    <property type="protein sequence ID" value="RMO29052.1"/>
    <property type="molecule type" value="Genomic_DNA"/>
</dbReference>
<gene>
    <name evidence="1" type="ORF">ALQ44_03557</name>
</gene>
<evidence type="ECO:0000313" key="2">
    <source>
        <dbReference type="Proteomes" id="UP000276886"/>
    </source>
</evidence>
<name>A0A3M6E9Y2_PSESJ</name>
<organism evidence="1 2">
    <name type="scientific">Pseudomonas syringae pv. pisi</name>
    <dbReference type="NCBI Taxonomy" id="59510"/>
    <lineage>
        <taxon>Bacteria</taxon>
        <taxon>Pseudomonadati</taxon>
        <taxon>Pseudomonadota</taxon>
        <taxon>Gammaproteobacteria</taxon>
        <taxon>Pseudomonadales</taxon>
        <taxon>Pseudomonadaceae</taxon>
        <taxon>Pseudomonas</taxon>
        <taxon>Pseudomonas syringae</taxon>
    </lineage>
</organism>
<sequence>MLVKIEKSTQEEKEVINVFCPFDDKFVKAAGNISGKFDHSLKCWTFPARSDQKVRTLLIDIFGTDDSASSPKIDIRVTFTELYYANQNSIKLGGRLIARATSRDSGAKLGDDIDLISGWVNSGGSAKNWDTRTAEGSVYEIFNFEASQLDKIKALDYIEVEVIGGEAIDKTITLQDIRPEEPSVTNDEKRMILTFTSLVVILDHENKSVDTTGSTLLLSQKEWLNVYSIFNEIGMRQGEAK</sequence>
<comment type="caution">
    <text evidence="1">The sequence shown here is derived from an EMBL/GenBank/DDBJ whole genome shotgun (WGS) entry which is preliminary data.</text>
</comment>
<proteinExistence type="predicted"/>